<evidence type="ECO:0000256" key="1">
    <source>
        <dbReference type="ARBA" id="ARBA00000707"/>
    </source>
</evidence>
<dbReference type="eggNOG" id="KOG1871">
    <property type="taxonomic scope" value="Eukaryota"/>
</dbReference>
<keyword evidence="2 6" id="KW-0645">Protease</keyword>
<dbReference type="CDD" id="cd02257">
    <property type="entry name" value="Peptidase_C19"/>
    <property type="match status" value="1"/>
</dbReference>
<dbReference type="VEuPathDB" id="FungiDB:SPPG_07831"/>
<dbReference type="InterPro" id="IPR038765">
    <property type="entry name" value="Papain-like_cys_pep_sf"/>
</dbReference>
<evidence type="ECO:0000259" key="8">
    <source>
        <dbReference type="PROSITE" id="PS50235"/>
    </source>
</evidence>
<organism evidence="9 10">
    <name type="scientific">Spizellomyces punctatus (strain DAOM BR117)</name>
    <dbReference type="NCBI Taxonomy" id="645134"/>
    <lineage>
        <taxon>Eukaryota</taxon>
        <taxon>Fungi</taxon>
        <taxon>Fungi incertae sedis</taxon>
        <taxon>Chytridiomycota</taxon>
        <taxon>Chytridiomycota incertae sedis</taxon>
        <taxon>Chytridiomycetes</taxon>
        <taxon>Spizellomycetales</taxon>
        <taxon>Spizellomycetaceae</taxon>
        <taxon>Spizellomyces</taxon>
    </lineage>
</organism>
<dbReference type="EMBL" id="KQ257466">
    <property type="protein sequence ID" value="KNC97016.1"/>
    <property type="molecule type" value="Genomic_DNA"/>
</dbReference>
<dbReference type="GO" id="GO:0006508">
    <property type="term" value="P:proteolysis"/>
    <property type="evidence" value="ECO:0007669"/>
    <property type="project" value="UniProtKB-KW"/>
</dbReference>
<feature type="region of interest" description="Disordered" evidence="7">
    <location>
        <begin position="108"/>
        <end position="146"/>
    </location>
</feature>
<protein>
    <recommendedName>
        <fullName evidence="6">Ubiquitin carboxyl-terminal hydrolase</fullName>
        <ecNumber evidence="6">3.4.19.12</ecNumber>
    </recommendedName>
</protein>
<dbReference type="PANTHER" id="PTHR24006:SF687">
    <property type="entry name" value="UBIQUITIN CARBOXYL-TERMINAL HYDROLASE 10"/>
    <property type="match status" value="1"/>
</dbReference>
<keyword evidence="10" id="KW-1185">Reference proteome</keyword>
<dbReference type="InterPro" id="IPR001394">
    <property type="entry name" value="Peptidase_C19_UCH"/>
</dbReference>
<name>A0A0L0H7W3_SPIPD</name>
<dbReference type="Gene3D" id="3.90.70.10">
    <property type="entry name" value="Cysteine proteinases"/>
    <property type="match status" value="1"/>
</dbReference>
<dbReference type="AlphaFoldDB" id="A0A0L0H7W3"/>
<dbReference type="InterPro" id="IPR028889">
    <property type="entry name" value="USP"/>
</dbReference>
<feature type="region of interest" description="Disordered" evidence="7">
    <location>
        <begin position="158"/>
        <end position="192"/>
    </location>
</feature>
<accession>A0A0L0H7W3</accession>
<feature type="region of interest" description="Disordered" evidence="7">
    <location>
        <begin position="206"/>
        <end position="277"/>
    </location>
</feature>
<proteinExistence type="inferred from homology"/>
<dbReference type="InterPro" id="IPR050164">
    <property type="entry name" value="Peptidase_C19"/>
</dbReference>
<dbReference type="InParanoid" id="A0A0L0H7W3"/>
<comment type="catalytic activity">
    <reaction evidence="1 6">
        <text>Thiol-dependent hydrolysis of ester, thioester, amide, peptide and isopeptide bonds formed by the C-terminal Gly of ubiquitin (a 76-residue protein attached to proteins as an intracellular targeting signal).</text>
        <dbReference type="EC" id="3.4.19.12"/>
    </reaction>
</comment>
<keyword evidence="5 6" id="KW-0788">Thiol protease</keyword>
<dbReference type="PROSITE" id="PS00972">
    <property type="entry name" value="USP_1"/>
    <property type="match status" value="1"/>
</dbReference>
<dbReference type="RefSeq" id="XP_016605056.1">
    <property type="nucleotide sequence ID" value="XM_016755982.1"/>
</dbReference>
<feature type="domain" description="USP" evidence="8">
    <location>
        <begin position="295"/>
        <end position="647"/>
    </location>
</feature>
<dbReference type="GO" id="GO:0016579">
    <property type="term" value="P:protein deubiquitination"/>
    <property type="evidence" value="ECO:0007669"/>
    <property type="project" value="InterPro"/>
</dbReference>
<dbReference type="GO" id="GO:0004843">
    <property type="term" value="F:cysteine-type deubiquitinase activity"/>
    <property type="evidence" value="ECO:0007669"/>
    <property type="project" value="UniProtKB-UniRule"/>
</dbReference>
<gene>
    <name evidence="9" type="ORF">SPPG_07831</name>
</gene>
<dbReference type="OMA" id="WCTYDDE"/>
<evidence type="ECO:0000256" key="4">
    <source>
        <dbReference type="ARBA" id="ARBA00022801"/>
    </source>
</evidence>
<evidence type="ECO:0000256" key="7">
    <source>
        <dbReference type="SAM" id="MobiDB-lite"/>
    </source>
</evidence>
<dbReference type="Proteomes" id="UP000053201">
    <property type="component" value="Unassembled WGS sequence"/>
</dbReference>
<dbReference type="STRING" id="645134.A0A0L0H7W3"/>
<dbReference type="GO" id="GO:0005829">
    <property type="term" value="C:cytosol"/>
    <property type="evidence" value="ECO:0007669"/>
    <property type="project" value="TreeGrafter"/>
</dbReference>
<evidence type="ECO:0000313" key="9">
    <source>
        <dbReference type="EMBL" id="KNC97016.1"/>
    </source>
</evidence>
<dbReference type="PANTHER" id="PTHR24006">
    <property type="entry name" value="UBIQUITIN CARBOXYL-TERMINAL HYDROLASE"/>
    <property type="match status" value="1"/>
</dbReference>
<evidence type="ECO:0000256" key="3">
    <source>
        <dbReference type="ARBA" id="ARBA00022786"/>
    </source>
</evidence>
<keyword evidence="3 6" id="KW-0833">Ubl conjugation pathway</keyword>
<evidence type="ECO:0000256" key="6">
    <source>
        <dbReference type="RuleBase" id="RU366025"/>
    </source>
</evidence>
<comment type="similarity">
    <text evidence="6">Belongs to the peptidase C19 family.</text>
</comment>
<dbReference type="EC" id="3.4.19.12" evidence="6"/>
<dbReference type="PROSITE" id="PS50235">
    <property type="entry name" value="USP_3"/>
    <property type="match status" value="1"/>
</dbReference>
<dbReference type="GO" id="GO:0005634">
    <property type="term" value="C:nucleus"/>
    <property type="evidence" value="ECO:0007669"/>
    <property type="project" value="TreeGrafter"/>
</dbReference>
<dbReference type="Pfam" id="PF00443">
    <property type="entry name" value="UCH"/>
    <property type="match status" value="1"/>
</dbReference>
<evidence type="ECO:0000256" key="5">
    <source>
        <dbReference type="ARBA" id="ARBA00022807"/>
    </source>
</evidence>
<dbReference type="FunCoup" id="A0A0L0H7W3">
    <property type="interactions" value="545"/>
</dbReference>
<sequence length="647" mass="70856">MFSSIRFGDLSPADIAKVIDASSLVPYQPRWSPPDVSLKRPSIVFGSIVVIRSPDQAMNPALSSPVVIGPASSGTTSASLKDLDSIVNSGAADNTTAFQSVREEVYHRSKSGQVSEKRSTAEGAIDTVSSRPSVKEMDGSIPYSQSVTDNSAAIRLSSKADSSDLANGHIVSEVDTTEPISPAVEGSGVQMDPDVDVQKEMEIGAAEVTTRDQERGAPPTETPTEPSRETETQPVSPVKAAHQSWADLLKKHSGTTPNGVPPRETLSKGSKGKRSPADVLKDLTVSYQGTLIRPRGLINNGNMCFMNAILQPLVHCPPFYNSFKKLSKELTHNFKAKSSLLSAILMFLNEFREDEPGRQLDLPDGDDEDAFAPEYVYDALRAMKKIESVKGRQEDAEEFLGFILDGLHEELLSLQKAHGPVKVNGHASEGDSSWVEVGRNNKTLVTRSTEIVESPISRIFGGRMRSVLKCPGRKDSITLQPFQALQLDITPANVRTIEDALINLTAAETLEGFTSPTKGNRGDAVKQNYLDSLPPILILHLKRFVYDNVSGTQKVHKHVEYPMALKILSEIMSPAARAASQYLEYRLFAVVYHHGRLAAGGHYTCDVQRQSGEWLHLDDAQISPCRPDDVVREQKDRQAYMLFYCRS</sequence>
<evidence type="ECO:0000313" key="10">
    <source>
        <dbReference type="Proteomes" id="UP000053201"/>
    </source>
</evidence>
<evidence type="ECO:0000256" key="2">
    <source>
        <dbReference type="ARBA" id="ARBA00022670"/>
    </source>
</evidence>
<dbReference type="InterPro" id="IPR018200">
    <property type="entry name" value="USP_CS"/>
</dbReference>
<dbReference type="PROSITE" id="PS00973">
    <property type="entry name" value="USP_2"/>
    <property type="match status" value="1"/>
</dbReference>
<dbReference type="SUPFAM" id="SSF54001">
    <property type="entry name" value="Cysteine proteinases"/>
    <property type="match status" value="1"/>
</dbReference>
<dbReference type="GeneID" id="27691019"/>
<reference evidence="9 10" key="1">
    <citation type="submission" date="2009-08" db="EMBL/GenBank/DDBJ databases">
        <title>The Genome Sequence of Spizellomyces punctatus strain DAOM BR117.</title>
        <authorList>
            <consortium name="The Broad Institute Genome Sequencing Platform"/>
            <person name="Russ C."/>
            <person name="Cuomo C."/>
            <person name="Shea T."/>
            <person name="Young S.K."/>
            <person name="Zeng Q."/>
            <person name="Koehrsen M."/>
            <person name="Haas B."/>
            <person name="Borodovsky M."/>
            <person name="Guigo R."/>
            <person name="Alvarado L."/>
            <person name="Berlin A."/>
            <person name="Bochicchio J."/>
            <person name="Borenstein D."/>
            <person name="Chapman S."/>
            <person name="Chen Z."/>
            <person name="Engels R."/>
            <person name="Freedman E."/>
            <person name="Gellesch M."/>
            <person name="Goldberg J."/>
            <person name="Griggs A."/>
            <person name="Gujja S."/>
            <person name="Heiman D."/>
            <person name="Hepburn T."/>
            <person name="Howarth C."/>
            <person name="Jen D."/>
            <person name="Larson L."/>
            <person name="Lewis B."/>
            <person name="Mehta T."/>
            <person name="Park D."/>
            <person name="Pearson M."/>
            <person name="Roberts A."/>
            <person name="Saif S."/>
            <person name="Shenoy N."/>
            <person name="Sisk P."/>
            <person name="Stolte C."/>
            <person name="Sykes S."/>
            <person name="Thomson T."/>
            <person name="Walk T."/>
            <person name="White J."/>
            <person name="Yandava C."/>
            <person name="Burger G."/>
            <person name="Gray M.W."/>
            <person name="Holland P.W.H."/>
            <person name="King N."/>
            <person name="Lang F.B.F."/>
            <person name="Roger A.J."/>
            <person name="Ruiz-Trillo I."/>
            <person name="Lander E."/>
            <person name="Nusbaum C."/>
        </authorList>
    </citation>
    <scope>NUCLEOTIDE SEQUENCE [LARGE SCALE GENOMIC DNA]</scope>
    <source>
        <strain evidence="9 10">DAOM BR117</strain>
    </source>
</reference>
<keyword evidence="4 6" id="KW-0378">Hydrolase</keyword>
<dbReference type="OrthoDB" id="429671at2759"/>